<dbReference type="InterPro" id="IPR010998">
    <property type="entry name" value="Integrase_recombinase_N"/>
</dbReference>
<dbReference type="Gene3D" id="1.10.443.10">
    <property type="entry name" value="Intergrase catalytic core"/>
    <property type="match status" value="1"/>
</dbReference>
<keyword evidence="9" id="KW-1185">Reference proteome</keyword>
<dbReference type="PANTHER" id="PTHR30629">
    <property type="entry name" value="PROPHAGE INTEGRASE"/>
    <property type="match status" value="1"/>
</dbReference>
<accession>A0A9X9SMV7</accession>
<evidence type="ECO:0000256" key="4">
    <source>
        <dbReference type="ARBA" id="ARBA00023172"/>
    </source>
</evidence>
<dbReference type="Pfam" id="PF22022">
    <property type="entry name" value="Phage_int_M"/>
    <property type="match status" value="1"/>
</dbReference>
<dbReference type="GO" id="GO:0006310">
    <property type="term" value="P:DNA recombination"/>
    <property type="evidence" value="ECO:0007669"/>
    <property type="project" value="UniProtKB-KW"/>
</dbReference>
<dbReference type="RefSeq" id="WP_239652019.1">
    <property type="nucleotide sequence ID" value="NZ_CABFLZ010000022.1"/>
</dbReference>
<dbReference type="Pfam" id="PF13356">
    <property type="entry name" value="Arm-DNA-bind_3"/>
    <property type="match status" value="1"/>
</dbReference>
<evidence type="ECO:0000313" key="9">
    <source>
        <dbReference type="Proteomes" id="UP000626795"/>
    </source>
</evidence>
<comment type="caution">
    <text evidence="8">The sequence shown here is derived from an EMBL/GenBank/DDBJ whole genome shotgun (WGS) entry which is preliminary data.</text>
</comment>
<keyword evidence="2" id="KW-0229">DNA integration</keyword>
<evidence type="ECO:0000256" key="5">
    <source>
        <dbReference type="SAM" id="MobiDB-lite"/>
    </source>
</evidence>
<comment type="similarity">
    <text evidence="1">Belongs to the 'phage' integrase family.</text>
</comment>
<feature type="domain" description="Integrase DNA-binding" evidence="6">
    <location>
        <begin position="8"/>
        <end position="90"/>
    </location>
</feature>
<evidence type="ECO:0000313" key="8">
    <source>
        <dbReference type="EMBL" id="VTY06634.1"/>
    </source>
</evidence>
<dbReference type="GO" id="GO:0003677">
    <property type="term" value="F:DNA binding"/>
    <property type="evidence" value="ECO:0007669"/>
    <property type="project" value="UniProtKB-KW"/>
</dbReference>
<dbReference type="GO" id="GO:0015074">
    <property type="term" value="P:DNA integration"/>
    <property type="evidence" value="ECO:0007669"/>
    <property type="project" value="UniProtKB-KW"/>
</dbReference>
<dbReference type="SUPFAM" id="SSF56349">
    <property type="entry name" value="DNA breaking-rejoining enzymes"/>
    <property type="match status" value="1"/>
</dbReference>
<feature type="compositionally biased region" description="Polar residues" evidence="5">
    <location>
        <begin position="1"/>
        <end position="11"/>
    </location>
</feature>
<evidence type="ECO:0000259" key="6">
    <source>
        <dbReference type="Pfam" id="PF13356"/>
    </source>
</evidence>
<dbReference type="InterPro" id="IPR053876">
    <property type="entry name" value="Phage_int_M"/>
</dbReference>
<feature type="region of interest" description="Disordered" evidence="5">
    <location>
        <begin position="1"/>
        <end position="26"/>
    </location>
</feature>
<reference evidence="8" key="1">
    <citation type="submission" date="2019-05" db="EMBL/GenBank/DDBJ databases">
        <authorList>
            <person name="Hibberd M."/>
        </authorList>
    </citation>
    <scope>NUCLEOTIDE SEQUENCE</scope>
    <source>
        <strain evidence="8">Neisseria_subflava_BgEED23</strain>
    </source>
</reference>
<sequence length="331" mass="38420">MPKQTLPLTDSQCKKLQPPNQLSDGGGLYLQARGNGKYWRFRYYRPSDNKRDEMRLGVYPEISLKEAREKREELRGLIAKGIDPKLHQQDKAQRQAEQLKNTFEAIARKWHSDQVAKPNKWKPDHAQRVIRSLELHIFPDLATRKIDEIMPLEVLGLLQRLESAGKYDTAQKVYDVVNQVFKYAVKLRLSLFNPAAELRGDLAKVEQKHYRFIKDPQRIGEMLRAFDGYAGFPQTRALLQLSPYVFARPSELRLLRWCEIDWEDQQYYKDGVNMKNKIDHIVPLSRQALAILDGLKPVIPTKPAMIDTGGLFYVQTFRQTNQESIKSTESP</sequence>
<dbReference type="InterPro" id="IPR050808">
    <property type="entry name" value="Phage_Integrase"/>
</dbReference>
<dbReference type="InterPro" id="IPR013762">
    <property type="entry name" value="Integrase-like_cat_sf"/>
</dbReference>
<dbReference type="InterPro" id="IPR025166">
    <property type="entry name" value="Integrase_DNA_bind_dom"/>
</dbReference>
<evidence type="ECO:0000256" key="3">
    <source>
        <dbReference type="ARBA" id="ARBA00023125"/>
    </source>
</evidence>
<dbReference type="EMBL" id="CABFLZ010000022">
    <property type="protein sequence ID" value="VTY06634.1"/>
    <property type="molecule type" value="Genomic_DNA"/>
</dbReference>
<dbReference type="PANTHER" id="PTHR30629:SF2">
    <property type="entry name" value="PROPHAGE INTEGRASE INTS-RELATED"/>
    <property type="match status" value="1"/>
</dbReference>
<keyword evidence="4" id="KW-0233">DNA recombination</keyword>
<organism evidence="8 9">
    <name type="scientific">Neisseria subflava</name>
    <dbReference type="NCBI Taxonomy" id="28449"/>
    <lineage>
        <taxon>Bacteria</taxon>
        <taxon>Pseudomonadati</taxon>
        <taxon>Pseudomonadota</taxon>
        <taxon>Betaproteobacteria</taxon>
        <taxon>Neisseriales</taxon>
        <taxon>Neisseriaceae</taxon>
        <taxon>Neisseria</taxon>
    </lineage>
</organism>
<name>A0A9X9SMV7_NEISU</name>
<dbReference type="Gene3D" id="1.10.150.130">
    <property type="match status" value="1"/>
</dbReference>
<dbReference type="AlphaFoldDB" id="A0A9X9SMV7"/>
<keyword evidence="3" id="KW-0238">DNA-binding</keyword>
<protein>
    <submittedName>
        <fullName evidence="8">Prophage integrase IntA</fullName>
    </submittedName>
</protein>
<dbReference type="InterPro" id="IPR038488">
    <property type="entry name" value="Integrase_DNA-bd_sf"/>
</dbReference>
<dbReference type="Proteomes" id="UP000626795">
    <property type="component" value="Unassembled WGS sequence"/>
</dbReference>
<proteinExistence type="inferred from homology"/>
<gene>
    <name evidence="8" type="primary">intA_2</name>
    <name evidence="8" type="ORF">ONOEEDHL_00512</name>
</gene>
<evidence type="ECO:0000256" key="2">
    <source>
        <dbReference type="ARBA" id="ARBA00022908"/>
    </source>
</evidence>
<dbReference type="InterPro" id="IPR011010">
    <property type="entry name" value="DNA_brk_join_enz"/>
</dbReference>
<feature type="domain" description="Phage integrase central" evidence="7">
    <location>
        <begin position="103"/>
        <end position="200"/>
    </location>
</feature>
<evidence type="ECO:0000259" key="7">
    <source>
        <dbReference type="Pfam" id="PF22022"/>
    </source>
</evidence>
<dbReference type="Gene3D" id="3.30.160.390">
    <property type="entry name" value="Integrase, DNA-binding domain"/>
    <property type="match status" value="1"/>
</dbReference>
<evidence type="ECO:0000256" key="1">
    <source>
        <dbReference type="ARBA" id="ARBA00008857"/>
    </source>
</evidence>